<sequence>MKSYILLATLSAPLLVSAAPNVAGIEGPINTNTPTPISIAPYLPTATPLPDEIDGVLANGSVVNAPKWTAPSNPPIFADSHDYDHSAYCKVYIVQNGFGSPAQYQAWFRDASNTPIGGMPTTLIGTTATITVGGGKFSIGQTLNMDGQSVPAKVSMTWHSWPGWNVQPVGMLFNPAMAGFGPDTCTFDGNSGPDGTTTYFSCAFACGPEGQMQQPP</sequence>
<feature type="signal peptide" evidence="1">
    <location>
        <begin position="1"/>
        <end position="18"/>
    </location>
</feature>
<evidence type="ECO:0000256" key="1">
    <source>
        <dbReference type="SAM" id="SignalP"/>
    </source>
</evidence>
<comment type="caution">
    <text evidence="2">The sequence shown here is derived from an EMBL/GenBank/DDBJ whole genome shotgun (WGS) entry which is preliminary data.</text>
</comment>
<accession>A0ABR3ZZ16</accession>
<keyword evidence="1" id="KW-0732">Signal</keyword>
<name>A0ABR3ZZ16_9LECA</name>
<evidence type="ECO:0000313" key="2">
    <source>
        <dbReference type="EMBL" id="KAL2037774.1"/>
    </source>
</evidence>
<reference evidence="2 3" key="1">
    <citation type="submission" date="2024-09" db="EMBL/GenBank/DDBJ databases">
        <title>Rethinking Asexuality: The Enigmatic Case of Functional Sexual Genes in Lepraria (Stereocaulaceae).</title>
        <authorList>
            <person name="Doellman M."/>
            <person name="Sun Y."/>
            <person name="Barcenas-Pena A."/>
            <person name="Lumbsch H.T."/>
            <person name="Grewe F."/>
        </authorList>
    </citation>
    <scope>NUCLEOTIDE SEQUENCE [LARGE SCALE GENOMIC DNA]</scope>
    <source>
        <strain evidence="2 3">Mercado 3170</strain>
    </source>
</reference>
<organism evidence="2 3">
    <name type="scientific">Stereocaulon virgatum</name>
    <dbReference type="NCBI Taxonomy" id="373712"/>
    <lineage>
        <taxon>Eukaryota</taxon>
        <taxon>Fungi</taxon>
        <taxon>Dikarya</taxon>
        <taxon>Ascomycota</taxon>
        <taxon>Pezizomycotina</taxon>
        <taxon>Lecanoromycetes</taxon>
        <taxon>OSLEUM clade</taxon>
        <taxon>Lecanoromycetidae</taxon>
        <taxon>Lecanorales</taxon>
        <taxon>Lecanorineae</taxon>
        <taxon>Stereocaulaceae</taxon>
        <taxon>Stereocaulon</taxon>
    </lineage>
</organism>
<proteinExistence type="predicted"/>
<evidence type="ECO:0000313" key="3">
    <source>
        <dbReference type="Proteomes" id="UP001590950"/>
    </source>
</evidence>
<keyword evidence="3" id="KW-1185">Reference proteome</keyword>
<dbReference type="Proteomes" id="UP001590950">
    <property type="component" value="Unassembled WGS sequence"/>
</dbReference>
<feature type="chain" id="PRO_5045163245" evidence="1">
    <location>
        <begin position="19"/>
        <end position="216"/>
    </location>
</feature>
<dbReference type="EMBL" id="JBEFKJ010000037">
    <property type="protein sequence ID" value="KAL2037774.1"/>
    <property type="molecule type" value="Genomic_DNA"/>
</dbReference>
<protein>
    <submittedName>
        <fullName evidence="2">Uncharacterized protein</fullName>
    </submittedName>
</protein>
<gene>
    <name evidence="2" type="ORF">N7G274_009499</name>
</gene>